<dbReference type="EMBL" id="CH479276">
    <property type="protein sequence ID" value="EDW40085.1"/>
    <property type="molecule type" value="Genomic_DNA"/>
</dbReference>
<dbReference type="Proteomes" id="UP000008744">
    <property type="component" value="Unassembled WGS sequence"/>
</dbReference>
<dbReference type="Pfam" id="PF13843">
    <property type="entry name" value="DDE_Tnp_1_7"/>
    <property type="match status" value="1"/>
</dbReference>
<evidence type="ECO:0000313" key="4">
    <source>
        <dbReference type="EMBL" id="EDW40085.1"/>
    </source>
</evidence>
<accession>B4HC47</accession>
<dbReference type="InterPro" id="IPR040676">
    <property type="entry name" value="DUF5641"/>
</dbReference>
<sequence length="717" mass="81229">MAKRVRYKLSDLTDEQLLDLLESVPSDEEVSNVSSDDEDDDLNVAEALTTALEDANTVSFMDTNVDDVQNITQSKSTRETVKRPRSPLTTIEDSGGFNGFEILNMIVEETMRAALTDNIANKFKVNNEDIHHYIGILIYMSIYRYPNLKSYWGKNAFGPIQTSMSRSKFEAIKQYFSLSDESERIKKGEPGYDPLFRTRRFVDCLNQRFDSVPKQARLCVDEQMCNTKMKHHLRQYMPNKPHKWGIKLFVLCDSFGYAYRFEIYSGAGDNVILPGHPDLGASANIVADIKKILGLKRVDSLSTKRLREFSDAINLHMQALQTLGTAKEISGFMVINMLLQKLDSKTQTKWEEPTSSDAIPTAEEFFEFLQQRCQKMEWLEYAAATHASSDQIGGKQEESMDRVNSLSNGPHRASAQYLSTQPGTPSGPGRPIPIWSDNATNFFGAKNELLELKIKKLCLSEPHMKVGPSVLSFDELLTLSENPDYIDVLTPAHLLLGGPHDQILEPDLTKLKNRRPIPIWSDNATNFFGAKNELLELKIKKLCLSEPHMKVGPSVLSFDELLTLSENPDYIDVLTPAHLLLGGPHDQILEPDLTKLKNRLYGWQRVTQLQQIYWSRWREEYLTLLEERAKLRTSVQNFCKKDLVLVKDENLPPMRWPLARVVDVVMGKEGVCRVADLKTSSGNIRMAVTRLCLLPLKESFDRLPPNGGSMFGPAAEE</sequence>
<dbReference type="PANTHER" id="PTHR47272">
    <property type="entry name" value="DDE_TNP_1_7 DOMAIN-CONTAINING PROTEIN"/>
    <property type="match status" value="1"/>
</dbReference>
<dbReference type="PANTHER" id="PTHR47272:SF1">
    <property type="entry name" value="PIGGYBAC TRANSPOSABLE ELEMENT-DERIVED PROTEIN 3-LIKE"/>
    <property type="match status" value="1"/>
</dbReference>
<dbReference type="Pfam" id="PF18701">
    <property type="entry name" value="DUF5641"/>
    <property type="match status" value="1"/>
</dbReference>
<dbReference type="AlphaFoldDB" id="B4HC47"/>
<gene>
    <name evidence="4" type="primary">Dper\GL15086</name>
    <name evidence="4" type="ORF">Dper_GL15086</name>
</gene>
<evidence type="ECO:0000259" key="2">
    <source>
        <dbReference type="Pfam" id="PF13843"/>
    </source>
</evidence>
<protein>
    <submittedName>
        <fullName evidence="4">GL15086</fullName>
    </submittedName>
</protein>
<feature type="region of interest" description="Disordered" evidence="1">
    <location>
        <begin position="389"/>
        <end position="412"/>
    </location>
</feature>
<name>B4HC47_DROPE</name>
<organism evidence="5">
    <name type="scientific">Drosophila persimilis</name>
    <name type="common">Fruit fly</name>
    <dbReference type="NCBI Taxonomy" id="7234"/>
    <lineage>
        <taxon>Eukaryota</taxon>
        <taxon>Metazoa</taxon>
        <taxon>Ecdysozoa</taxon>
        <taxon>Arthropoda</taxon>
        <taxon>Hexapoda</taxon>
        <taxon>Insecta</taxon>
        <taxon>Pterygota</taxon>
        <taxon>Neoptera</taxon>
        <taxon>Endopterygota</taxon>
        <taxon>Diptera</taxon>
        <taxon>Brachycera</taxon>
        <taxon>Muscomorpha</taxon>
        <taxon>Ephydroidea</taxon>
        <taxon>Drosophilidae</taxon>
        <taxon>Drosophila</taxon>
        <taxon>Sophophora</taxon>
    </lineage>
</organism>
<dbReference type="HOGENOM" id="CLU_385558_0_0_1"/>
<reference evidence="4 5" key="1">
    <citation type="journal article" date="2007" name="Nature">
        <title>Evolution of genes and genomes on the Drosophila phylogeny.</title>
        <authorList>
            <consortium name="Drosophila 12 Genomes Consortium"/>
            <person name="Clark A.G."/>
            <person name="Eisen M.B."/>
            <person name="Smith D.R."/>
            <person name="Bergman C.M."/>
            <person name="Oliver B."/>
            <person name="Markow T.A."/>
            <person name="Kaufman T.C."/>
            <person name="Kellis M."/>
            <person name="Gelbart W."/>
            <person name="Iyer V.N."/>
            <person name="Pollard D.A."/>
            <person name="Sackton T.B."/>
            <person name="Larracuente A.M."/>
            <person name="Singh N.D."/>
            <person name="Abad J.P."/>
            <person name="Abt D.N."/>
            <person name="Adryan B."/>
            <person name="Aguade M."/>
            <person name="Akashi H."/>
            <person name="Anderson W.W."/>
            <person name="Aquadro C.F."/>
            <person name="Ardell D.H."/>
            <person name="Arguello R."/>
            <person name="Artieri C.G."/>
            <person name="Barbash D.A."/>
            <person name="Barker D."/>
            <person name="Barsanti P."/>
            <person name="Batterham P."/>
            <person name="Batzoglou S."/>
            <person name="Begun D."/>
            <person name="Bhutkar A."/>
            <person name="Blanco E."/>
            <person name="Bosak S.A."/>
            <person name="Bradley R.K."/>
            <person name="Brand A.D."/>
            <person name="Brent M.R."/>
            <person name="Brooks A.N."/>
            <person name="Brown R.H."/>
            <person name="Butlin R.K."/>
            <person name="Caggese C."/>
            <person name="Calvi B.R."/>
            <person name="Bernardo de Carvalho A."/>
            <person name="Caspi A."/>
            <person name="Castrezana S."/>
            <person name="Celniker S.E."/>
            <person name="Chang J.L."/>
            <person name="Chapple C."/>
            <person name="Chatterji S."/>
            <person name="Chinwalla A."/>
            <person name="Civetta A."/>
            <person name="Clifton S.W."/>
            <person name="Comeron J.M."/>
            <person name="Costello J.C."/>
            <person name="Coyne J.A."/>
            <person name="Daub J."/>
            <person name="David R.G."/>
            <person name="Delcher A.L."/>
            <person name="Delehaunty K."/>
            <person name="Do C.B."/>
            <person name="Ebling H."/>
            <person name="Edwards K."/>
            <person name="Eickbush T."/>
            <person name="Evans J.D."/>
            <person name="Filipski A."/>
            <person name="Findeiss S."/>
            <person name="Freyhult E."/>
            <person name="Fulton L."/>
            <person name="Fulton R."/>
            <person name="Garcia A.C."/>
            <person name="Gardiner A."/>
            <person name="Garfield D.A."/>
            <person name="Garvin B.E."/>
            <person name="Gibson G."/>
            <person name="Gilbert D."/>
            <person name="Gnerre S."/>
            <person name="Godfrey J."/>
            <person name="Good R."/>
            <person name="Gotea V."/>
            <person name="Gravely B."/>
            <person name="Greenberg A.J."/>
            <person name="Griffiths-Jones S."/>
            <person name="Gross S."/>
            <person name="Guigo R."/>
            <person name="Gustafson E.A."/>
            <person name="Haerty W."/>
            <person name="Hahn M.W."/>
            <person name="Halligan D.L."/>
            <person name="Halpern A.L."/>
            <person name="Halter G.M."/>
            <person name="Han M.V."/>
            <person name="Heger A."/>
            <person name="Hillier L."/>
            <person name="Hinrichs A.S."/>
            <person name="Holmes I."/>
            <person name="Hoskins R.A."/>
            <person name="Hubisz M.J."/>
            <person name="Hultmark D."/>
            <person name="Huntley M.A."/>
            <person name="Jaffe D.B."/>
            <person name="Jagadeeshan S."/>
            <person name="Jeck W.R."/>
            <person name="Johnson J."/>
            <person name="Jones C.D."/>
            <person name="Jordan W.C."/>
            <person name="Karpen G.H."/>
            <person name="Kataoka E."/>
            <person name="Keightley P.D."/>
            <person name="Kheradpour P."/>
            <person name="Kirkness E.F."/>
            <person name="Koerich L.B."/>
            <person name="Kristiansen K."/>
            <person name="Kudrna D."/>
            <person name="Kulathinal R.J."/>
            <person name="Kumar S."/>
            <person name="Kwok R."/>
            <person name="Lander E."/>
            <person name="Langley C.H."/>
            <person name="Lapoint R."/>
            <person name="Lazzaro B.P."/>
            <person name="Lee S.J."/>
            <person name="Levesque L."/>
            <person name="Li R."/>
            <person name="Lin C.F."/>
            <person name="Lin M.F."/>
            <person name="Lindblad-Toh K."/>
            <person name="Llopart A."/>
            <person name="Long M."/>
            <person name="Low L."/>
            <person name="Lozovsky E."/>
            <person name="Lu J."/>
            <person name="Luo M."/>
            <person name="Machado C.A."/>
            <person name="Makalowski W."/>
            <person name="Marzo M."/>
            <person name="Matsuda M."/>
            <person name="Matzkin L."/>
            <person name="McAllister B."/>
            <person name="McBride C.S."/>
            <person name="McKernan B."/>
            <person name="McKernan K."/>
            <person name="Mendez-Lago M."/>
            <person name="Minx P."/>
            <person name="Mollenhauer M.U."/>
            <person name="Montooth K."/>
            <person name="Mount S.M."/>
            <person name="Mu X."/>
            <person name="Myers E."/>
            <person name="Negre B."/>
            <person name="Newfeld S."/>
            <person name="Nielsen R."/>
            <person name="Noor M.A."/>
            <person name="O'Grady P."/>
            <person name="Pachter L."/>
            <person name="Papaceit M."/>
            <person name="Parisi M.J."/>
            <person name="Parisi M."/>
            <person name="Parts L."/>
            <person name="Pedersen J.S."/>
            <person name="Pesole G."/>
            <person name="Phillippy A.M."/>
            <person name="Ponting C.P."/>
            <person name="Pop M."/>
            <person name="Porcelli D."/>
            <person name="Powell J.R."/>
            <person name="Prohaska S."/>
            <person name="Pruitt K."/>
            <person name="Puig M."/>
            <person name="Quesneville H."/>
            <person name="Ram K.R."/>
            <person name="Rand D."/>
            <person name="Rasmussen M.D."/>
            <person name="Reed L.K."/>
            <person name="Reenan R."/>
            <person name="Reily A."/>
            <person name="Remington K.A."/>
            <person name="Rieger T.T."/>
            <person name="Ritchie M.G."/>
            <person name="Robin C."/>
            <person name="Rogers Y.H."/>
            <person name="Rohde C."/>
            <person name="Rozas J."/>
            <person name="Rubenfield M.J."/>
            <person name="Ruiz A."/>
            <person name="Russo S."/>
            <person name="Salzberg S.L."/>
            <person name="Sanchez-Gracia A."/>
            <person name="Saranga D.J."/>
            <person name="Sato H."/>
            <person name="Schaeffer S.W."/>
            <person name="Schatz M.C."/>
            <person name="Schlenke T."/>
            <person name="Schwartz R."/>
            <person name="Segarra C."/>
            <person name="Singh R.S."/>
            <person name="Sirot L."/>
            <person name="Sirota M."/>
            <person name="Sisneros N.B."/>
            <person name="Smith C.D."/>
            <person name="Smith T.F."/>
            <person name="Spieth J."/>
            <person name="Stage D.E."/>
            <person name="Stark A."/>
            <person name="Stephan W."/>
            <person name="Strausberg R.L."/>
            <person name="Strempel S."/>
            <person name="Sturgill D."/>
            <person name="Sutton G."/>
            <person name="Sutton G.G."/>
            <person name="Tao W."/>
            <person name="Teichmann S."/>
            <person name="Tobari Y.N."/>
            <person name="Tomimura Y."/>
            <person name="Tsolas J.M."/>
            <person name="Valente V.L."/>
            <person name="Venter E."/>
            <person name="Venter J.C."/>
            <person name="Vicario S."/>
            <person name="Vieira F.G."/>
            <person name="Vilella A.J."/>
            <person name="Villasante A."/>
            <person name="Walenz B."/>
            <person name="Wang J."/>
            <person name="Wasserman M."/>
            <person name="Watts T."/>
            <person name="Wilson D."/>
            <person name="Wilson R.K."/>
            <person name="Wing R.A."/>
            <person name="Wolfner M.F."/>
            <person name="Wong A."/>
            <person name="Wong G.K."/>
            <person name="Wu C.I."/>
            <person name="Wu G."/>
            <person name="Yamamoto D."/>
            <person name="Yang H.P."/>
            <person name="Yang S.P."/>
            <person name="Yorke J.A."/>
            <person name="Yoshida K."/>
            <person name="Zdobnov E."/>
            <person name="Zhang P."/>
            <person name="Zhang Y."/>
            <person name="Zimin A.V."/>
            <person name="Baldwin J."/>
            <person name="Abdouelleil A."/>
            <person name="Abdulkadir J."/>
            <person name="Abebe A."/>
            <person name="Abera B."/>
            <person name="Abreu J."/>
            <person name="Acer S.C."/>
            <person name="Aftuck L."/>
            <person name="Alexander A."/>
            <person name="An P."/>
            <person name="Anderson E."/>
            <person name="Anderson S."/>
            <person name="Arachi H."/>
            <person name="Azer M."/>
            <person name="Bachantsang P."/>
            <person name="Barry A."/>
            <person name="Bayul T."/>
            <person name="Berlin A."/>
            <person name="Bessette D."/>
            <person name="Bloom T."/>
            <person name="Blye J."/>
            <person name="Boguslavskiy L."/>
            <person name="Bonnet C."/>
            <person name="Boukhgalter B."/>
            <person name="Bourzgui I."/>
            <person name="Brown A."/>
            <person name="Cahill P."/>
            <person name="Channer S."/>
            <person name="Cheshatsang Y."/>
            <person name="Chuda L."/>
            <person name="Citroen M."/>
            <person name="Collymore A."/>
            <person name="Cooke P."/>
            <person name="Costello M."/>
            <person name="D'Aco K."/>
            <person name="Daza R."/>
            <person name="De Haan G."/>
            <person name="DeGray S."/>
            <person name="DeMaso C."/>
            <person name="Dhargay N."/>
            <person name="Dooley K."/>
            <person name="Dooley E."/>
            <person name="Doricent M."/>
            <person name="Dorje P."/>
            <person name="Dorjee K."/>
            <person name="Dupes A."/>
            <person name="Elong R."/>
            <person name="Falk J."/>
            <person name="Farina A."/>
            <person name="Faro S."/>
            <person name="Ferguson D."/>
            <person name="Fisher S."/>
            <person name="Foley C.D."/>
            <person name="Franke A."/>
            <person name="Friedrich D."/>
            <person name="Gadbois L."/>
            <person name="Gearin G."/>
            <person name="Gearin C.R."/>
            <person name="Giannoukos G."/>
            <person name="Goode T."/>
            <person name="Graham J."/>
            <person name="Grandbois E."/>
            <person name="Grewal S."/>
            <person name="Gyaltsen K."/>
            <person name="Hafez N."/>
            <person name="Hagos B."/>
            <person name="Hall J."/>
            <person name="Henson C."/>
            <person name="Hollinger A."/>
            <person name="Honan T."/>
            <person name="Huard M.D."/>
            <person name="Hughes L."/>
            <person name="Hurhula B."/>
            <person name="Husby M.E."/>
            <person name="Kamat A."/>
            <person name="Kanga B."/>
            <person name="Kashin S."/>
            <person name="Khazanovich D."/>
            <person name="Kisner P."/>
            <person name="Lance K."/>
            <person name="Lara M."/>
            <person name="Lee W."/>
            <person name="Lennon N."/>
            <person name="Letendre F."/>
            <person name="LeVine R."/>
            <person name="Lipovsky A."/>
            <person name="Liu X."/>
            <person name="Liu J."/>
            <person name="Liu S."/>
            <person name="Lokyitsang T."/>
            <person name="Lokyitsang Y."/>
            <person name="Lubonja R."/>
            <person name="Lui A."/>
            <person name="MacDonald P."/>
            <person name="Magnisalis V."/>
            <person name="Maru K."/>
            <person name="Matthews C."/>
            <person name="McCusker W."/>
            <person name="McDonough S."/>
            <person name="Mehta T."/>
            <person name="Meldrim J."/>
            <person name="Meneus L."/>
            <person name="Mihai O."/>
            <person name="Mihalev A."/>
            <person name="Mihova T."/>
            <person name="Mittelman R."/>
            <person name="Mlenga V."/>
            <person name="Montmayeur A."/>
            <person name="Mulrain L."/>
            <person name="Navidi A."/>
            <person name="Naylor J."/>
            <person name="Negash T."/>
            <person name="Nguyen T."/>
            <person name="Nguyen N."/>
            <person name="Nicol R."/>
            <person name="Norbu C."/>
            <person name="Norbu N."/>
            <person name="Novod N."/>
            <person name="O'Neill B."/>
            <person name="Osman S."/>
            <person name="Markiewicz E."/>
            <person name="Oyono O.L."/>
            <person name="Patti C."/>
            <person name="Phunkhang P."/>
            <person name="Pierre F."/>
            <person name="Priest M."/>
            <person name="Raghuraman S."/>
            <person name="Rege F."/>
            <person name="Reyes R."/>
            <person name="Rise C."/>
            <person name="Rogov P."/>
            <person name="Ross K."/>
            <person name="Ryan E."/>
            <person name="Settipalli S."/>
            <person name="Shea T."/>
            <person name="Sherpa N."/>
            <person name="Shi L."/>
            <person name="Shih D."/>
            <person name="Sparrow T."/>
            <person name="Spaulding J."/>
            <person name="Stalker J."/>
            <person name="Stange-Thomann N."/>
            <person name="Stavropoulos S."/>
            <person name="Stone C."/>
            <person name="Strader C."/>
            <person name="Tesfaye S."/>
            <person name="Thomson T."/>
            <person name="Thoulutsang Y."/>
            <person name="Thoulutsang D."/>
            <person name="Topham K."/>
            <person name="Topping I."/>
            <person name="Tsamla T."/>
            <person name="Vassiliev H."/>
            <person name="Vo A."/>
            <person name="Wangchuk T."/>
            <person name="Wangdi T."/>
            <person name="Weiand M."/>
            <person name="Wilkinson J."/>
            <person name="Wilson A."/>
            <person name="Yadav S."/>
            <person name="Young G."/>
            <person name="Yu Q."/>
            <person name="Zembek L."/>
            <person name="Zhong D."/>
            <person name="Zimmer A."/>
            <person name="Zwirko Z."/>
            <person name="Jaffe D.B."/>
            <person name="Alvarez P."/>
            <person name="Brockman W."/>
            <person name="Butler J."/>
            <person name="Chin C."/>
            <person name="Gnerre S."/>
            <person name="Grabherr M."/>
            <person name="Kleber M."/>
            <person name="Mauceli E."/>
            <person name="MacCallum I."/>
        </authorList>
    </citation>
    <scope>NUCLEOTIDE SEQUENCE [LARGE SCALE GENOMIC DNA]</scope>
    <source>
        <strain evidence="5">MSH-3 / Tucson 14011-0111.49</strain>
    </source>
</reference>
<keyword evidence="5" id="KW-1185">Reference proteome</keyword>
<proteinExistence type="predicted"/>
<evidence type="ECO:0000259" key="3">
    <source>
        <dbReference type="Pfam" id="PF18701"/>
    </source>
</evidence>
<evidence type="ECO:0000313" key="5">
    <source>
        <dbReference type="Proteomes" id="UP000008744"/>
    </source>
</evidence>
<feature type="domain" description="PiggyBac transposable element-derived protein" evidence="2">
    <location>
        <begin position="101"/>
        <end position="287"/>
    </location>
</feature>
<dbReference type="InterPro" id="IPR029526">
    <property type="entry name" value="PGBD"/>
</dbReference>
<feature type="domain" description="DUF5641" evidence="3">
    <location>
        <begin position="603"/>
        <end position="694"/>
    </location>
</feature>
<dbReference type="PhylomeDB" id="B4HC47"/>
<evidence type="ECO:0000256" key="1">
    <source>
        <dbReference type="SAM" id="MobiDB-lite"/>
    </source>
</evidence>
<dbReference type="eggNOG" id="ENOG502QVRU">
    <property type="taxonomic scope" value="Eukaryota"/>
</dbReference>